<evidence type="ECO:0000256" key="1">
    <source>
        <dbReference type="ARBA" id="ARBA00004123"/>
    </source>
</evidence>
<dbReference type="Pfam" id="PF16575">
    <property type="entry name" value="CLP1_P"/>
    <property type="match status" value="1"/>
</dbReference>
<dbReference type="FunFam" id="2.60.120.1030:FF:000001">
    <property type="entry name" value="Protein CLP1 homolog 5"/>
    <property type="match status" value="1"/>
</dbReference>
<dbReference type="GO" id="GO:0051731">
    <property type="term" value="F:polynucleotide 5'-hydroxyl-kinase activity"/>
    <property type="evidence" value="ECO:0007669"/>
    <property type="project" value="InterPro"/>
</dbReference>
<dbReference type="Pfam" id="PF06807">
    <property type="entry name" value="Clp1"/>
    <property type="match status" value="1"/>
</dbReference>
<dbReference type="InterPro" id="IPR038238">
    <property type="entry name" value="Clp1_C_sf"/>
</dbReference>
<keyword evidence="10" id="KW-1185">Reference proteome</keyword>
<feature type="domain" description="Clp1 P-loop" evidence="9">
    <location>
        <begin position="190"/>
        <end position="367"/>
    </location>
</feature>
<evidence type="ECO:0000259" key="9">
    <source>
        <dbReference type="Pfam" id="PF16575"/>
    </source>
</evidence>
<evidence type="ECO:0000256" key="6">
    <source>
        <dbReference type="SAM" id="SignalP"/>
    </source>
</evidence>
<name>A0A915N8V9_MELJA</name>
<evidence type="ECO:0000259" key="7">
    <source>
        <dbReference type="Pfam" id="PF06807"/>
    </source>
</evidence>
<dbReference type="Pfam" id="PF16573">
    <property type="entry name" value="CLP1_N"/>
    <property type="match status" value="1"/>
</dbReference>
<dbReference type="InterPro" id="IPR027417">
    <property type="entry name" value="P-loop_NTPase"/>
</dbReference>
<dbReference type="Gene3D" id="3.40.50.300">
    <property type="entry name" value="P-loop containing nucleotide triphosphate hydrolases"/>
    <property type="match status" value="1"/>
</dbReference>
<reference evidence="11" key="1">
    <citation type="submission" date="2022-11" db="UniProtKB">
        <authorList>
            <consortium name="WormBaseParasite"/>
        </authorList>
    </citation>
    <scope>IDENTIFICATION</scope>
</reference>
<evidence type="ECO:0000256" key="2">
    <source>
        <dbReference type="ARBA" id="ARBA00022664"/>
    </source>
</evidence>
<dbReference type="GO" id="GO:0031124">
    <property type="term" value="P:mRNA 3'-end processing"/>
    <property type="evidence" value="ECO:0007669"/>
    <property type="project" value="InterPro"/>
</dbReference>
<dbReference type="InterPro" id="IPR010655">
    <property type="entry name" value="Clp1_C"/>
</dbReference>
<evidence type="ECO:0000256" key="5">
    <source>
        <dbReference type="ARBA" id="ARBA00023242"/>
    </source>
</evidence>
<dbReference type="PANTHER" id="PTHR12755:SF6">
    <property type="entry name" value="POLYRIBONUCLEOTIDE 5'-HYDROXYL-KINASE CLP1"/>
    <property type="match status" value="1"/>
</dbReference>
<organism evidence="10 11">
    <name type="scientific">Meloidogyne javanica</name>
    <name type="common">Root-knot nematode worm</name>
    <dbReference type="NCBI Taxonomy" id="6303"/>
    <lineage>
        <taxon>Eukaryota</taxon>
        <taxon>Metazoa</taxon>
        <taxon>Ecdysozoa</taxon>
        <taxon>Nematoda</taxon>
        <taxon>Chromadorea</taxon>
        <taxon>Rhabditida</taxon>
        <taxon>Tylenchina</taxon>
        <taxon>Tylenchomorpha</taxon>
        <taxon>Tylenchoidea</taxon>
        <taxon>Meloidogynidae</taxon>
        <taxon>Meloidogyninae</taxon>
        <taxon>Meloidogyne</taxon>
        <taxon>Meloidogyne incognita group</taxon>
    </lineage>
</organism>
<dbReference type="WBParaSite" id="scaffold822_cov231.g1844">
    <property type="protein sequence ID" value="scaffold822_cov231.g1844"/>
    <property type="gene ID" value="scaffold822_cov231.g1844"/>
</dbReference>
<protein>
    <submittedName>
        <fullName evidence="11">Protein CLP1 homolog</fullName>
    </submittedName>
</protein>
<dbReference type="GO" id="GO:0006388">
    <property type="term" value="P:tRNA splicing, via endonucleolytic cleavage and ligation"/>
    <property type="evidence" value="ECO:0007669"/>
    <property type="project" value="TreeGrafter"/>
</dbReference>
<evidence type="ECO:0000313" key="10">
    <source>
        <dbReference type="Proteomes" id="UP000887561"/>
    </source>
</evidence>
<dbReference type="GO" id="GO:0005634">
    <property type="term" value="C:nucleus"/>
    <property type="evidence" value="ECO:0007669"/>
    <property type="project" value="UniProtKB-SubCell"/>
</dbReference>
<feature type="domain" description="Clp1 N-terminal" evidence="8">
    <location>
        <begin position="80"/>
        <end position="167"/>
    </location>
</feature>
<dbReference type="Proteomes" id="UP000887561">
    <property type="component" value="Unplaced"/>
</dbReference>
<comment type="subcellular location">
    <subcellularLocation>
        <location evidence="1">Nucleus</location>
    </subcellularLocation>
</comment>
<feature type="signal peptide" evidence="6">
    <location>
        <begin position="1"/>
        <end position="25"/>
    </location>
</feature>
<dbReference type="SUPFAM" id="SSF52540">
    <property type="entry name" value="P-loop containing nucleoside triphosphate hydrolases"/>
    <property type="match status" value="2"/>
</dbReference>
<dbReference type="PANTHER" id="PTHR12755">
    <property type="entry name" value="CLEAVAGE/POLYADENYLATION FACTOR IA SUBUNIT CLP1P"/>
    <property type="match status" value="1"/>
</dbReference>
<feature type="chain" id="PRO_5036742142" evidence="6">
    <location>
        <begin position="26"/>
        <end position="495"/>
    </location>
</feature>
<dbReference type="GO" id="GO:0005524">
    <property type="term" value="F:ATP binding"/>
    <property type="evidence" value="ECO:0007669"/>
    <property type="project" value="UniProtKB-KW"/>
</dbReference>
<keyword evidence="5" id="KW-0539">Nucleus</keyword>
<dbReference type="InterPro" id="IPR032319">
    <property type="entry name" value="CLP1_P"/>
</dbReference>
<dbReference type="InterPro" id="IPR038239">
    <property type="entry name" value="Clp1_N_sf"/>
</dbReference>
<keyword evidence="2" id="KW-0507">mRNA processing</keyword>
<keyword evidence="4" id="KW-0067">ATP-binding</keyword>
<dbReference type="InterPro" id="IPR045116">
    <property type="entry name" value="Clp1/Grc3"/>
</dbReference>
<sequence>MNFRQPYFIALFIYQFSFLADLVVGEGPSKNATGQVSCYVCNSDNEGQKDCESADLDKLKPFLFLMTENKEKRVVNEYRLNEDNELRLEVGNEEVLLELLEGTAEIFGSQLSMHKRYTLPPGYRAAIFTYKGALLEVVGKTESIYIAQQTPMIIYLNTHAALESLRRVAESQLLADPNGPARGPRLMITGPTDVGKTTLCRILCNYAVREGRSPLYIDLDIGQGSISIPGSIGCLYIEKPADIIDGFDRKPSYFGHITPSANLKLYDMLVKELAVAVKQKAKSSLNCNCSGYIVNTCGWVKGDGYACIVNAAEAFEPDVVIVLDHERLYIELQQDLPSYLKSGGVESRPQEMRIAHRRKAIHRYFYGTKSLRFSPYSFEFSYDKTGDEQELSLYKIGAEQIPDSCLPIGMVVEDHRTQVVSVPFTSELLNHVIALMPPDSKTDQTLIQKPCVGFLVITGIDTTKKTITLLSPQPYPLPSKIALLTQITFVDDNNL</sequence>
<evidence type="ECO:0000259" key="8">
    <source>
        <dbReference type="Pfam" id="PF16573"/>
    </source>
</evidence>
<dbReference type="InterPro" id="IPR032324">
    <property type="entry name" value="Clp1_N"/>
</dbReference>
<evidence type="ECO:0000256" key="4">
    <source>
        <dbReference type="ARBA" id="ARBA00022840"/>
    </source>
</evidence>
<feature type="domain" description="Clp1 C-terminal" evidence="7">
    <location>
        <begin position="387"/>
        <end position="491"/>
    </location>
</feature>
<dbReference type="AlphaFoldDB" id="A0A915N8V9"/>
<evidence type="ECO:0000313" key="11">
    <source>
        <dbReference type="WBParaSite" id="scaffold822_cov231.g1844"/>
    </source>
</evidence>
<proteinExistence type="predicted"/>
<dbReference type="Gene3D" id="2.60.120.1030">
    <property type="entry name" value="Clp1, DNA binding domain"/>
    <property type="match status" value="1"/>
</dbReference>
<keyword evidence="3" id="KW-0547">Nucleotide-binding</keyword>
<evidence type="ECO:0000256" key="3">
    <source>
        <dbReference type="ARBA" id="ARBA00022741"/>
    </source>
</evidence>
<accession>A0A915N8V9</accession>
<keyword evidence="6" id="KW-0732">Signal</keyword>
<dbReference type="CDD" id="cd01983">
    <property type="entry name" value="SIMIBI"/>
    <property type="match status" value="1"/>
</dbReference>
<dbReference type="Gene3D" id="2.40.30.330">
    <property type="entry name" value="Pre-mRNA cleavage complex subunit Clp1, C-terminal domain"/>
    <property type="match status" value="1"/>
</dbReference>